<accession>A0A4R9BYN6</accession>
<feature type="domain" description="HTH merR-type" evidence="2">
    <location>
        <begin position="2"/>
        <end position="66"/>
    </location>
</feature>
<gene>
    <name evidence="3" type="ORF">E3T61_07010</name>
</gene>
<dbReference type="InterPro" id="IPR000551">
    <property type="entry name" value="MerR-type_HTH_dom"/>
</dbReference>
<dbReference type="RefSeq" id="WP_134640170.1">
    <property type="nucleotide sequence ID" value="NZ_SOHM01000012.1"/>
</dbReference>
<organism evidence="3 4">
    <name type="scientific">Cryobacterium lactosi</name>
    <dbReference type="NCBI Taxonomy" id="1259202"/>
    <lineage>
        <taxon>Bacteria</taxon>
        <taxon>Bacillati</taxon>
        <taxon>Actinomycetota</taxon>
        <taxon>Actinomycetes</taxon>
        <taxon>Micrococcales</taxon>
        <taxon>Microbacteriaceae</taxon>
        <taxon>Cryobacterium</taxon>
    </lineage>
</organism>
<sequence>MAWSTSQIAELAGTTVKAVRHYHKLGLLDEPDRLANGYKQYQVPHLVRLLQITRLADLGIPLGQIAPSDRADQAPDAALRLLDAELEAKVRRLRRIRHELAVILSNRGPSAPPAR</sequence>
<dbReference type="SUPFAM" id="SSF46955">
    <property type="entry name" value="Putative DNA-binding domain"/>
    <property type="match status" value="1"/>
</dbReference>
<keyword evidence="4" id="KW-1185">Reference proteome</keyword>
<dbReference type="InterPro" id="IPR009061">
    <property type="entry name" value="DNA-bd_dom_put_sf"/>
</dbReference>
<proteinExistence type="predicted"/>
<dbReference type="PROSITE" id="PS50937">
    <property type="entry name" value="HTH_MERR_2"/>
    <property type="match status" value="1"/>
</dbReference>
<dbReference type="GO" id="GO:0003700">
    <property type="term" value="F:DNA-binding transcription factor activity"/>
    <property type="evidence" value="ECO:0007669"/>
    <property type="project" value="InterPro"/>
</dbReference>
<evidence type="ECO:0000313" key="4">
    <source>
        <dbReference type="Proteomes" id="UP000298468"/>
    </source>
</evidence>
<dbReference type="PANTHER" id="PTHR30204">
    <property type="entry name" value="REDOX-CYCLING DRUG-SENSING TRANSCRIPTIONAL ACTIVATOR SOXR"/>
    <property type="match status" value="1"/>
</dbReference>
<dbReference type="Gene3D" id="1.10.1660.10">
    <property type="match status" value="1"/>
</dbReference>
<comment type="caution">
    <text evidence="3">The sequence shown here is derived from an EMBL/GenBank/DDBJ whole genome shotgun (WGS) entry which is preliminary data.</text>
</comment>
<dbReference type="OrthoDB" id="4569196at2"/>
<protein>
    <submittedName>
        <fullName evidence="3">MerR family DNA-binding transcriptional regulator</fullName>
    </submittedName>
</protein>
<evidence type="ECO:0000313" key="3">
    <source>
        <dbReference type="EMBL" id="TFD92058.1"/>
    </source>
</evidence>
<dbReference type="SMART" id="SM00422">
    <property type="entry name" value="HTH_MERR"/>
    <property type="match status" value="1"/>
</dbReference>
<dbReference type="InterPro" id="IPR047057">
    <property type="entry name" value="MerR_fam"/>
</dbReference>
<name>A0A4R9BYN6_9MICO</name>
<dbReference type="PANTHER" id="PTHR30204:SF93">
    <property type="entry name" value="HTH MERR-TYPE DOMAIN-CONTAINING PROTEIN"/>
    <property type="match status" value="1"/>
</dbReference>
<dbReference type="AlphaFoldDB" id="A0A4R9BYN6"/>
<evidence type="ECO:0000256" key="1">
    <source>
        <dbReference type="ARBA" id="ARBA00023125"/>
    </source>
</evidence>
<dbReference type="EMBL" id="SOHM01000012">
    <property type="protein sequence ID" value="TFD92058.1"/>
    <property type="molecule type" value="Genomic_DNA"/>
</dbReference>
<keyword evidence="1 3" id="KW-0238">DNA-binding</keyword>
<reference evidence="3 4" key="1">
    <citation type="submission" date="2019-03" db="EMBL/GenBank/DDBJ databases">
        <title>Genomics of glacier-inhabiting Cryobacterium strains.</title>
        <authorList>
            <person name="Liu Q."/>
            <person name="Xin Y.-H."/>
        </authorList>
    </citation>
    <scope>NUCLEOTIDE SEQUENCE [LARGE SCALE GENOMIC DNA]</scope>
    <source>
        <strain evidence="3 4">Sr59</strain>
    </source>
</reference>
<evidence type="ECO:0000259" key="2">
    <source>
        <dbReference type="PROSITE" id="PS50937"/>
    </source>
</evidence>
<dbReference type="Proteomes" id="UP000298468">
    <property type="component" value="Unassembled WGS sequence"/>
</dbReference>
<dbReference type="GO" id="GO:0003677">
    <property type="term" value="F:DNA binding"/>
    <property type="evidence" value="ECO:0007669"/>
    <property type="project" value="UniProtKB-KW"/>
</dbReference>
<dbReference type="Pfam" id="PF00376">
    <property type="entry name" value="MerR"/>
    <property type="match status" value="1"/>
</dbReference>